<dbReference type="SUPFAM" id="SSF48065">
    <property type="entry name" value="DBL homology domain (DH-domain)"/>
    <property type="match status" value="1"/>
</dbReference>
<dbReference type="InterPro" id="IPR000219">
    <property type="entry name" value="DH_dom"/>
</dbReference>
<evidence type="ECO:0000313" key="4">
    <source>
        <dbReference type="Proteomes" id="UP000410492"/>
    </source>
</evidence>
<dbReference type="Pfam" id="PF22697">
    <property type="entry name" value="SOS1_NGEF_PH"/>
    <property type="match status" value="1"/>
</dbReference>
<feature type="compositionally biased region" description="Polar residues" evidence="1">
    <location>
        <begin position="300"/>
        <end position="314"/>
    </location>
</feature>
<protein>
    <recommendedName>
        <fullName evidence="2">DH domain-containing protein</fullName>
    </recommendedName>
</protein>
<dbReference type="PANTHER" id="PTHR45845:SF2">
    <property type="entry name" value="RIKEN CDNA D630003M21 GENE"/>
    <property type="match status" value="1"/>
</dbReference>
<dbReference type="SMART" id="SM00325">
    <property type="entry name" value="RhoGEF"/>
    <property type="match status" value="1"/>
</dbReference>
<reference evidence="3 4" key="1">
    <citation type="submission" date="2019-01" db="EMBL/GenBank/DDBJ databases">
        <authorList>
            <person name="Sayadi A."/>
        </authorList>
    </citation>
    <scope>NUCLEOTIDE SEQUENCE [LARGE SCALE GENOMIC DNA]</scope>
</reference>
<evidence type="ECO:0000259" key="2">
    <source>
        <dbReference type="PROSITE" id="PS50010"/>
    </source>
</evidence>
<dbReference type="Gene3D" id="2.30.29.30">
    <property type="entry name" value="Pleckstrin-homology domain (PH domain)/Phosphotyrosine-binding domain (PTB)"/>
    <property type="match status" value="1"/>
</dbReference>
<dbReference type="InterPro" id="IPR011993">
    <property type="entry name" value="PH-like_dom_sf"/>
</dbReference>
<evidence type="ECO:0000256" key="1">
    <source>
        <dbReference type="SAM" id="MobiDB-lite"/>
    </source>
</evidence>
<dbReference type="PANTHER" id="PTHR45845">
    <property type="entry name" value="RHO GUANINE NUCLEOTIDE EXCHANGE FACTOR-RELATED"/>
    <property type="match status" value="1"/>
</dbReference>
<dbReference type="OrthoDB" id="6152532at2759"/>
<feature type="domain" description="DH" evidence="2">
    <location>
        <begin position="380"/>
        <end position="552"/>
    </location>
</feature>
<proteinExistence type="predicted"/>
<feature type="region of interest" description="Disordered" evidence="1">
    <location>
        <begin position="688"/>
        <end position="715"/>
    </location>
</feature>
<dbReference type="EMBL" id="CAACVG010007010">
    <property type="protein sequence ID" value="VEN43211.1"/>
    <property type="molecule type" value="Genomic_DNA"/>
</dbReference>
<keyword evidence="4" id="KW-1185">Reference proteome</keyword>
<dbReference type="Proteomes" id="UP000410492">
    <property type="component" value="Unassembled WGS sequence"/>
</dbReference>
<organism evidence="3 4">
    <name type="scientific">Callosobruchus maculatus</name>
    <name type="common">Southern cowpea weevil</name>
    <name type="synonym">Pulse bruchid</name>
    <dbReference type="NCBI Taxonomy" id="64391"/>
    <lineage>
        <taxon>Eukaryota</taxon>
        <taxon>Metazoa</taxon>
        <taxon>Ecdysozoa</taxon>
        <taxon>Arthropoda</taxon>
        <taxon>Hexapoda</taxon>
        <taxon>Insecta</taxon>
        <taxon>Pterygota</taxon>
        <taxon>Neoptera</taxon>
        <taxon>Endopterygota</taxon>
        <taxon>Coleoptera</taxon>
        <taxon>Polyphaga</taxon>
        <taxon>Cucujiformia</taxon>
        <taxon>Chrysomeloidea</taxon>
        <taxon>Chrysomelidae</taxon>
        <taxon>Bruchinae</taxon>
        <taxon>Bruchini</taxon>
        <taxon>Callosobruchus</taxon>
    </lineage>
</organism>
<gene>
    <name evidence="3" type="ORF">CALMAC_LOCUS6425</name>
</gene>
<dbReference type="SUPFAM" id="SSF50729">
    <property type="entry name" value="PH domain-like"/>
    <property type="match status" value="1"/>
</dbReference>
<dbReference type="Pfam" id="PF00621">
    <property type="entry name" value="RhoGEF"/>
    <property type="match status" value="1"/>
</dbReference>
<name>A0A653C5M6_CALMS</name>
<dbReference type="GO" id="GO:0005085">
    <property type="term" value="F:guanyl-nucleotide exchange factor activity"/>
    <property type="evidence" value="ECO:0007669"/>
    <property type="project" value="InterPro"/>
</dbReference>
<dbReference type="InterPro" id="IPR052231">
    <property type="entry name" value="Rho_GEF_signaling-related"/>
</dbReference>
<dbReference type="AlphaFoldDB" id="A0A653C5M6"/>
<sequence>MHSSRRSCSLESLQVRGYDEIDGTTTYSNTKWINDATETGFQNTTTMDSQQDNKDEKVRRFVRKSSKKYSSSWRGRQPKCLQEKHKYLTVSQGNINSVTNAVKEYEARYLGNVDSDESKLESEFLQAFNGLLESKEKVRRRKSLKSFIDAVNEGNTELYRRSLIERIDSELEKMKLDGFIDDCDEDPGLDSKCIATEYLTGTNTEEDWLYKEENLSETLCDDLETGSSFVEAYNDDGRELIVAEVIIERKAVSLNDQTSLDETIRENMRDSDLILIKNDNKEYDLVEETMKGLPKLFNSEPRSNRSTVYSTASESVLDEDDDVFTDSEEKQAEDEGFSSRRETYCDPKGNVRIERIESLGSTEDKASKLKRSNSITPIIMLDHIVDEIKSTERKYLSDLAKIIDVYKPAIEVNTPETQKHDLKFLFGNIEEIRDCQYRFLLELEYCLDATDIVRTFIYHEVLFAKYPSYLRNKPKADRVLRTYSHIIKKIQEELDDRLDFSAYLLTPLQRLGKYILFLENIQNQFQSLGISIETTQVALDIVKREMTKGNDYVAIESIQNSPISKLDYGTFIMRDNFIIIKPRKMEVMVFLFKNIIVFTNTDPKEMETFYYLDSIKTNDLRIATFDDLTLHLTDFTKSKRKGRSIKYSYVLEAKSDKMKNLWKKTIESILWQQLYIAKESIKAKPVTQMSTLGPEMKNDRKRRSKRGLSSIFYTD</sequence>
<accession>A0A653C5M6</accession>
<evidence type="ECO:0000313" key="3">
    <source>
        <dbReference type="EMBL" id="VEN43211.1"/>
    </source>
</evidence>
<dbReference type="PROSITE" id="PS50010">
    <property type="entry name" value="DH_2"/>
    <property type="match status" value="1"/>
</dbReference>
<dbReference type="InterPro" id="IPR055251">
    <property type="entry name" value="SOS1_NGEF_PH"/>
</dbReference>
<feature type="region of interest" description="Disordered" evidence="1">
    <location>
        <begin position="297"/>
        <end position="344"/>
    </location>
</feature>
<dbReference type="Gene3D" id="1.20.900.10">
    <property type="entry name" value="Dbl homology (DH) domain"/>
    <property type="match status" value="1"/>
</dbReference>
<feature type="compositionally biased region" description="Acidic residues" evidence="1">
    <location>
        <begin position="316"/>
        <end position="336"/>
    </location>
</feature>
<dbReference type="InterPro" id="IPR035899">
    <property type="entry name" value="DBL_dom_sf"/>
</dbReference>